<keyword evidence="2" id="KW-1185">Reference proteome</keyword>
<organism evidence="1 2">
    <name type="scientific">Parvibium lacunae</name>
    <dbReference type="NCBI Taxonomy" id="1888893"/>
    <lineage>
        <taxon>Bacteria</taxon>
        <taxon>Pseudomonadati</taxon>
        <taxon>Pseudomonadota</taxon>
        <taxon>Betaproteobacteria</taxon>
        <taxon>Burkholderiales</taxon>
        <taxon>Alcaligenaceae</taxon>
        <taxon>Parvibium</taxon>
    </lineage>
</organism>
<reference evidence="1 2" key="1">
    <citation type="journal article" date="2018" name="Int. J. Syst. Evol. Microbiol.">
        <title>Parvibium lacunae gen. nov., sp. nov., a new member of the family Alcaligenaceae isolated from a freshwater pond.</title>
        <authorList>
            <person name="Chen W.M."/>
            <person name="Xie P.B."/>
            <person name="Hsu M.Y."/>
            <person name="Sheu S.Y."/>
        </authorList>
    </citation>
    <scope>NUCLEOTIDE SEQUENCE [LARGE SCALE GENOMIC DNA]</scope>
    <source>
        <strain evidence="1 2">KMB9</strain>
    </source>
</reference>
<comment type="caution">
    <text evidence="1">The sequence shown here is derived from an EMBL/GenBank/DDBJ whole genome shotgun (WGS) entry which is preliminary data.</text>
</comment>
<dbReference type="AlphaFoldDB" id="A0A368KY17"/>
<dbReference type="EMBL" id="QPGB01000015">
    <property type="protein sequence ID" value="RCS56428.1"/>
    <property type="molecule type" value="Genomic_DNA"/>
</dbReference>
<evidence type="ECO:0000313" key="1">
    <source>
        <dbReference type="EMBL" id="RCS56428.1"/>
    </source>
</evidence>
<dbReference type="RefSeq" id="WP_114403749.1">
    <property type="nucleotide sequence ID" value="NZ_QPGB01000015.1"/>
</dbReference>
<name>A0A368KY17_9BURK</name>
<evidence type="ECO:0000313" key="2">
    <source>
        <dbReference type="Proteomes" id="UP000252357"/>
    </source>
</evidence>
<dbReference type="Proteomes" id="UP000252357">
    <property type="component" value="Unassembled WGS sequence"/>
</dbReference>
<accession>A0A368KY17</accession>
<protein>
    <submittedName>
        <fullName evidence="1">Uncharacterized protein</fullName>
    </submittedName>
</protein>
<sequence length="85" mass="9753">MKNSISYHLAKAIADIAIFLEFTNEKLLDQDTSIEAMEQLAMELQLMEDDDRRSFGLLLKKLSAEYKDSRKAQFVENLPESLGLE</sequence>
<dbReference type="OrthoDB" id="8780523at2"/>
<gene>
    <name evidence="1" type="ORF">DU000_12515</name>
</gene>
<proteinExistence type="predicted"/>